<evidence type="ECO:0000256" key="4">
    <source>
        <dbReference type="ARBA" id="ARBA00022989"/>
    </source>
</evidence>
<evidence type="ECO:0000256" key="1">
    <source>
        <dbReference type="ARBA" id="ARBA00004651"/>
    </source>
</evidence>
<evidence type="ECO:0000313" key="9">
    <source>
        <dbReference type="EMBL" id="CAB4629350.1"/>
    </source>
</evidence>
<dbReference type="EMBL" id="CAEZTE010000002">
    <property type="protein sequence ID" value="CAB4553849.1"/>
    <property type="molecule type" value="Genomic_DNA"/>
</dbReference>
<dbReference type="Pfam" id="PF00482">
    <property type="entry name" value="T2SSF"/>
    <property type="match status" value="1"/>
</dbReference>
<evidence type="ECO:0000256" key="2">
    <source>
        <dbReference type="ARBA" id="ARBA00022475"/>
    </source>
</evidence>
<evidence type="ECO:0000256" key="3">
    <source>
        <dbReference type="ARBA" id="ARBA00022692"/>
    </source>
</evidence>
<dbReference type="AlphaFoldDB" id="A0A6J6IXR8"/>
<feature type="transmembrane region" description="Helical" evidence="6">
    <location>
        <begin position="6"/>
        <end position="24"/>
    </location>
</feature>
<keyword evidence="2" id="KW-1003">Cell membrane</keyword>
<organism evidence="9">
    <name type="scientific">freshwater metagenome</name>
    <dbReference type="NCBI Taxonomy" id="449393"/>
    <lineage>
        <taxon>unclassified sequences</taxon>
        <taxon>metagenomes</taxon>
        <taxon>ecological metagenomes</taxon>
    </lineage>
</organism>
<comment type="subcellular location">
    <subcellularLocation>
        <location evidence="1">Cell membrane</location>
        <topology evidence="1">Multi-pass membrane protein</topology>
    </subcellularLocation>
</comment>
<dbReference type="EMBL" id="CAEZVR010000011">
    <property type="protein sequence ID" value="CAB4629350.1"/>
    <property type="molecule type" value="Genomic_DNA"/>
</dbReference>
<name>A0A6J6IXR8_9ZZZZ</name>
<reference evidence="9" key="1">
    <citation type="submission" date="2020-05" db="EMBL/GenBank/DDBJ databases">
        <authorList>
            <person name="Chiriac C."/>
            <person name="Salcher M."/>
            <person name="Ghai R."/>
            <person name="Kavagutti S V."/>
        </authorList>
    </citation>
    <scope>NUCLEOTIDE SEQUENCE</scope>
</reference>
<keyword evidence="5 6" id="KW-0472">Membrane</keyword>
<proteinExistence type="predicted"/>
<protein>
    <submittedName>
        <fullName evidence="9">Unannotated protein</fullName>
    </submittedName>
</protein>
<keyword evidence="4 6" id="KW-1133">Transmembrane helix</keyword>
<feature type="transmembrane region" description="Helical" evidence="6">
    <location>
        <begin position="174"/>
        <end position="197"/>
    </location>
</feature>
<feature type="domain" description="Type II secretion system protein GspF" evidence="7">
    <location>
        <begin position="68"/>
        <end position="191"/>
    </location>
</feature>
<keyword evidence="3 6" id="KW-0812">Transmembrane</keyword>
<gene>
    <name evidence="8" type="ORF">UFOPK1599_00075</name>
    <name evidence="9" type="ORF">UFOPK2139_00126</name>
</gene>
<dbReference type="InterPro" id="IPR018076">
    <property type="entry name" value="T2SS_GspF_dom"/>
</dbReference>
<evidence type="ECO:0000256" key="5">
    <source>
        <dbReference type="ARBA" id="ARBA00023136"/>
    </source>
</evidence>
<evidence type="ECO:0000313" key="8">
    <source>
        <dbReference type="EMBL" id="CAB4553849.1"/>
    </source>
</evidence>
<evidence type="ECO:0000256" key="6">
    <source>
        <dbReference type="SAM" id="Phobius"/>
    </source>
</evidence>
<dbReference type="GO" id="GO:0005886">
    <property type="term" value="C:plasma membrane"/>
    <property type="evidence" value="ECO:0007669"/>
    <property type="project" value="UniProtKB-SubCell"/>
</dbReference>
<accession>A0A6J6IXR8</accession>
<evidence type="ECO:0000259" key="7">
    <source>
        <dbReference type="Pfam" id="PF00482"/>
    </source>
</evidence>
<sequence length="205" mass="22920">MSKINLYSFILVAPAIIFSVRLILEEVANMLAISDYAKQLNWINQLIRKISRTEVKQSEINEELVSILQMLSIMVSAGESPMSAMKYVSKRSEGILPSLIKQSFMKYEDGRTLTQTLDFIATATGSSQVRRLTNSIQIAIHRGTPILEVLNNQVLALNKQINFNLMKLSGKSEITLLIPVVFLILPVSISFAIWPSIYGLNQAGF</sequence>